<reference evidence="9" key="1">
    <citation type="submission" date="2009-02" db="EMBL/GenBank/DDBJ databases">
        <authorList>
            <person name="Fulton L."/>
            <person name="Clifton S."/>
            <person name="Fulton B."/>
            <person name="Xu J."/>
            <person name="Minx P."/>
            <person name="Pepin K.H."/>
            <person name="Johnson M."/>
            <person name="Bhonagiri V."/>
            <person name="Nash W.E."/>
            <person name="Mardis E.R."/>
            <person name="Wilson R.K."/>
        </authorList>
    </citation>
    <scope>NUCLEOTIDE SEQUENCE [LARGE SCALE GENOMIC DNA]</scope>
    <source>
        <strain evidence="9">DSM 15053</strain>
    </source>
</reference>
<dbReference type="PROSITE" id="PS50928">
    <property type="entry name" value="ABC_TM1"/>
    <property type="match status" value="1"/>
</dbReference>
<dbReference type="AlphaFoldDB" id="C0C0U8"/>
<keyword evidence="2 7" id="KW-0813">Transport</keyword>
<name>C0C0U8_9FIRM</name>
<feature type="transmembrane region" description="Helical" evidence="7">
    <location>
        <begin position="101"/>
        <end position="123"/>
    </location>
</feature>
<dbReference type="RefSeq" id="WP_006443112.1">
    <property type="nucleotide sequence ID" value="NZ_CP036524.1"/>
</dbReference>
<feature type="transmembrane region" description="Helical" evidence="7">
    <location>
        <begin position="305"/>
        <end position="328"/>
    </location>
</feature>
<dbReference type="PANTHER" id="PTHR43163">
    <property type="entry name" value="DIPEPTIDE TRANSPORT SYSTEM PERMEASE PROTEIN DPPB-RELATED"/>
    <property type="match status" value="1"/>
</dbReference>
<gene>
    <name evidence="9" type="ORF">CLOHYLEM_05767</name>
</gene>
<dbReference type="InterPro" id="IPR000515">
    <property type="entry name" value="MetI-like"/>
</dbReference>
<comment type="similarity">
    <text evidence="7">Belongs to the binding-protein-dependent transport system permease family.</text>
</comment>
<dbReference type="eggNOG" id="COG0601">
    <property type="taxonomic scope" value="Bacteria"/>
</dbReference>
<organism evidence="9 10">
    <name type="scientific">[Clostridium] hylemonae DSM 15053</name>
    <dbReference type="NCBI Taxonomy" id="553973"/>
    <lineage>
        <taxon>Bacteria</taxon>
        <taxon>Bacillati</taxon>
        <taxon>Bacillota</taxon>
        <taxon>Clostridia</taxon>
        <taxon>Lachnospirales</taxon>
        <taxon>Lachnospiraceae</taxon>
    </lineage>
</organism>
<dbReference type="EMBL" id="ABYI02000022">
    <property type="protein sequence ID" value="EEG73762.1"/>
    <property type="molecule type" value="Genomic_DNA"/>
</dbReference>
<dbReference type="SUPFAM" id="SSF161098">
    <property type="entry name" value="MetI-like"/>
    <property type="match status" value="1"/>
</dbReference>
<dbReference type="Gene3D" id="1.10.3720.10">
    <property type="entry name" value="MetI-like"/>
    <property type="match status" value="1"/>
</dbReference>
<evidence type="ECO:0000256" key="2">
    <source>
        <dbReference type="ARBA" id="ARBA00022448"/>
    </source>
</evidence>
<keyword evidence="6 7" id="KW-0472">Membrane</keyword>
<dbReference type="Pfam" id="PF00528">
    <property type="entry name" value="BPD_transp_1"/>
    <property type="match status" value="1"/>
</dbReference>
<keyword evidence="3" id="KW-1003">Cell membrane</keyword>
<dbReference type="GO" id="GO:0005886">
    <property type="term" value="C:plasma membrane"/>
    <property type="evidence" value="ECO:0007669"/>
    <property type="project" value="UniProtKB-SubCell"/>
</dbReference>
<feature type="transmembrane region" description="Helical" evidence="7">
    <location>
        <begin position="9"/>
        <end position="30"/>
    </location>
</feature>
<dbReference type="CDD" id="cd06261">
    <property type="entry name" value="TM_PBP2"/>
    <property type="match status" value="1"/>
</dbReference>
<evidence type="ECO:0000256" key="6">
    <source>
        <dbReference type="ARBA" id="ARBA00023136"/>
    </source>
</evidence>
<accession>C0C0U8</accession>
<evidence type="ECO:0000256" key="1">
    <source>
        <dbReference type="ARBA" id="ARBA00004651"/>
    </source>
</evidence>
<dbReference type="HOGENOM" id="CLU_036879_0_3_9"/>
<keyword evidence="10" id="KW-1185">Reference proteome</keyword>
<sequence>MAKTIIKRLLWSIFVLLGLSIIIFCILRIVPGDPARVALGPKASEETVAAYREEMHYNEALPVQYGYWLKDLVSGDLGESLVTRRPVTQDLKEFLPATLELVLLAGLLQIILGQVIGVICAAFHNRWPDILIKIIGYIGVATPAFVMAVFGLLIFGYWIPILPSIGGRLSAGFDVPVITNFMLIDTLLAGNLAAFADAAGHIILPALSLSIGCMMQEAKMTRASMIDNKGKDYIAMAVTQGVPKRIINARFLLKPSIIPTVAIMGLDFASLFGNAFLVEQIFNWNGLSSYGINAMLQKDLNSVCAVVLVFGLVFILVNVLVDLIVAWLDPRMQQRTSA</sequence>
<dbReference type="OrthoDB" id="9806409at2"/>
<feature type="transmembrane region" description="Helical" evidence="7">
    <location>
        <begin position="257"/>
        <end position="278"/>
    </location>
</feature>
<dbReference type="GO" id="GO:0055085">
    <property type="term" value="P:transmembrane transport"/>
    <property type="evidence" value="ECO:0007669"/>
    <property type="project" value="InterPro"/>
</dbReference>
<comment type="subcellular location">
    <subcellularLocation>
        <location evidence="1 7">Cell membrane</location>
        <topology evidence="1 7">Multi-pass membrane protein</topology>
    </subcellularLocation>
</comment>
<protein>
    <submittedName>
        <fullName evidence="9">ABC transporter, permease protein</fullName>
    </submittedName>
</protein>
<evidence type="ECO:0000256" key="7">
    <source>
        <dbReference type="RuleBase" id="RU363032"/>
    </source>
</evidence>
<evidence type="ECO:0000256" key="5">
    <source>
        <dbReference type="ARBA" id="ARBA00022989"/>
    </source>
</evidence>
<proteinExistence type="inferred from homology"/>
<evidence type="ECO:0000256" key="4">
    <source>
        <dbReference type="ARBA" id="ARBA00022692"/>
    </source>
</evidence>
<keyword evidence="4 7" id="KW-0812">Transmembrane</keyword>
<keyword evidence="5 7" id="KW-1133">Transmembrane helix</keyword>
<dbReference type="PANTHER" id="PTHR43163:SF6">
    <property type="entry name" value="DIPEPTIDE TRANSPORT SYSTEM PERMEASE PROTEIN DPPB-RELATED"/>
    <property type="match status" value="1"/>
</dbReference>
<dbReference type="InterPro" id="IPR045621">
    <property type="entry name" value="BPD_transp_1_N"/>
</dbReference>
<feature type="transmembrane region" description="Helical" evidence="7">
    <location>
        <begin position="192"/>
        <end position="215"/>
    </location>
</feature>
<evidence type="ECO:0000256" key="3">
    <source>
        <dbReference type="ARBA" id="ARBA00022475"/>
    </source>
</evidence>
<comment type="caution">
    <text evidence="9">The sequence shown here is derived from an EMBL/GenBank/DDBJ whole genome shotgun (WGS) entry which is preliminary data.</text>
</comment>
<evidence type="ECO:0000259" key="8">
    <source>
        <dbReference type="PROSITE" id="PS50928"/>
    </source>
</evidence>
<evidence type="ECO:0000313" key="9">
    <source>
        <dbReference type="EMBL" id="EEG73762.1"/>
    </source>
</evidence>
<feature type="domain" description="ABC transmembrane type-1" evidence="8">
    <location>
        <begin position="95"/>
        <end position="325"/>
    </location>
</feature>
<feature type="transmembrane region" description="Helical" evidence="7">
    <location>
        <begin position="135"/>
        <end position="159"/>
    </location>
</feature>
<dbReference type="STRING" id="553973.CLOHYLEM_05767"/>
<dbReference type="Pfam" id="PF19300">
    <property type="entry name" value="BPD_transp_1_N"/>
    <property type="match status" value="1"/>
</dbReference>
<evidence type="ECO:0000313" key="10">
    <source>
        <dbReference type="Proteomes" id="UP000004893"/>
    </source>
</evidence>
<dbReference type="Proteomes" id="UP000004893">
    <property type="component" value="Unassembled WGS sequence"/>
</dbReference>
<dbReference type="InterPro" id="IPR035906">
    <property type="entry name" value="MetI-like_sf"/>
</dbReference>
<reference evidence="9" key="2">
    <citation type="submission" date="2013-06" db="EMBL/GenBank/DDBJ databases">
        <title>Draft genome sequence of Clostridium hylemonae (DSM 15053).</title>
        <authorList>
            <person name="Sudarsanam P."/>
            <person name="Ley R."/>
            <person name="Guruge J."/>
            <person name="Turnbaugh P.J."/>
            <person name="Mahowald M."/>
            <person name="Liep D."/>
            <person name="Gordon J."/>
        </authorList>
    </citation>
    <scope>NUCLEOTIDE SEQUENCE</scope>
    <source>
        <strain evidence="9">DSM 15053</strain>
    </source>
</reference>